<dbReference type="CDD" id="cd01146">
    <property type="entry name" value="FhuD"/>
    <property type="match status" value="1"/>
</dbReference>
<dbReference type="InterPro" id="IPR002491">
    <property type="entry name" value="ABC_transptr_periplasmic_BD"/>
</dbReference>
<evidence type="ECO:0000256" key="1">
    <source>
        <dbReference type="ARBA" id="ARBA00004196"/>
    </source>
</evidence>
<dbReference type="GO" id="GO:1901678">
    <property type="term" value="P:iron coordination entity transport"/>
    <property type="evidence" value="ECO:0007669"/>
    <property type="project" value="UniProtKB-ARBA"/>
</dbReference>
<evidence type="ECO:0000256" key="2">
    <source>
        <dbReference type="ARBA" id="ARBA00008814"/>
    </source>
</evidence>
<keyword evidence="8" id="KW-1185">Reference proteome</keyword>
<accession>A0A2S9QIN4</accession>
<dbReference type="PRINTS" id="PR01715">
    <property type="entry name" value="FERRIBNDNGPP"/>
</dbReference>
<evidence type="ECO:0000256" key="3">
    <source>
        <dbReference type="ARBA" id="ARBA00022448"/>
    </source>
</evidence>
<dbReference type="SUPFAM" id="SSF53807">
    <property type="entry name" value="Helical backbone' metal receptor"/>
    <property type="match status" value="1"/>
</dbReference>
<protein>
    <submittedName>
        <fullName evidence="7">ABC transporter substrate-binding protein</fullName>
    </submittedName>
</protein>
<dbReference type="PANTHER" id="PTHR30532:SF1">
    <property type="entry name" value="IRON(3+)-HYDROXAMATE-BINDING PROTEIN FHUD"/>
    <property type="match status" value="1"/>
</dbReference>
<keyword evidence="5" id="KW-0732">Signal</keyword>
<dbReference type="PROSITE" id="PS51318">
    <property type="entry name" value="TAT"/>
    <property type="match status" value="1"/>
</dbReference>
<comment type="caution">
    <text evidence="7">The sequence shown here is derived from an EMBL/GenBank/DDBJ whole genome shotgun (WGS) entry which is preliminary data.</text>
</comment>
<keyword evidence="3" id="KW-0813">Transport</keyword>
<dbReference type="GO" id="GO:0030288">
    <property type="term" value="C:outer membrane-bounded periplasmic space"/>
    <property type="evidence" value="ECO:0007669"/>
    <property type="project" value="TreeGrafter"/>
</dbReference>
<evidence type="ECO:0000256" key="5">
    <source>
        <dbReference type="ARBA" id="ARBA00022729"/>
    </source>
</evidence>
<keyword evidence="4" id="KW-0410">Iron transport</keyword>
<dbReference type="InterPro" id="IPR006311">
    <property type="entry name" value="TAT_signal"/>
</dbReference>
<dbReference type="PANTHER" id="PTHR30532">
    <property type="entry name" value="IRON III DICITRATE-BINDING PERIPLASMIC PROTEIN"/>
    <property type="match status" value="1"/>
</dbReference>
<organism evidence="7 8">
    <name type="scientific">Labrys okinawensis</name>
    <dbReference type="NCBI Taxonomy" id="346911"/>
    <lineage>
        <taxon>Bacteria</taxon>
        <taxon>Pseudomonadati</taxon>
        <taxon>Pseudomonadota</taxon>
        <taxon>Alphaproteobacteria</taxon>
        <taxon>Hyphomicrobiales</taxon>
        <taxon>Xanthobacteraceae</taxon>
        <taxon>Labrys</taxon>
    </lineage>
</organism>
<sequence>MAGDALQFGKASRLSPSRRTFLTGGLAALASGLGSASAAPTGLQSAPYPTRIVSLDDGLTETLLGLGVTPIAMPQVEAWNDWVVEPRLPPGIVDLGTDREPNLELLVRLAPDLIITTPYLAAIEPVMARIAPTQTFSIYAPPGGHPYELSIKETLRLGALLGRDSQAQALIARGAATMKQLRSRLRKAADRPVLIVNFLDEGHLRIYGQRSLFQDVIDRCGLANGWTRPTNYWGFSTIGLGDLAVSPESRFLYFEPVAPGILQSLATNPVWNSLLFVRAGRIHRLPAASAFGMLPSAMRFGTLLSSHLADVENTHG</sequence>
<name>A0A2S9QIN4_9HYPH</name>
<comment type="similarity">
    <text evidence="2">Belongs to the bacterial solute-binding protein 8 family.</text>
</comment>
<evidence type="ECO:0000313" key="8">
    <source>
        <dbReference type="Proteomes" id="UP000237682"/>
    </source>
</evidence>
<comment type="subcellular location">
    <subcellularLocation>
        <location evidence="1">Cell envelope</location>
    </subcellularLocation>
</comment>
<dbReference type="InterPro" id="IPR051313">
    <property type="entry name" value="Bact_iron-sidero_bind"/>
</dbReference>
<proteinExistence type="inferred from homology"/>
<dbReference type="Gene3D" id="3.40.50.1980">
    <property type="entry name" value="Nitrogenase molybdenum iron protein domain"/>
    <property type="match status" value="2"/>
</dbReference>
<keyword evidence="4" id="KW-0406">Ion transport</keyword>
<dbReference type="Proteomes" id="UP000237682">
    <property type="component" value="Unassembled WGS sequence"/>
</dbReference>
<reference evidence="7 8" key="1">
    <citation type="submission" date="2018-02" db="EMBL/GenBank/DDBJ databases">
        <title>Whole genome sequencing of endophytic bacterium.</title>
        <authorList>
            <person name="Eedara R."/>
            <person name="Podile A.R."/>
        </authorList>
    </citation>
    <scope>NUCLEOTIDE SEQUENCE [LARGE SCALE GENOMIC DNA]</scope>
    <source>
        <strain evidence="7 8">RP1T</strain>
    </source>
</reference>
<dbReference type="OrthoDB" id="8370650at2"/>
<gene>
    <name evidence="7" type="ORF">C5L14_00965</name>
</gene>
<feature type="domain" description="Fe/B12 periplasmic-binding" evidence="6">
    <location>
        <begin position="51"/>
        <end position="315"/>
    </location>
</feature>
<dbReference type="AlphaFoldDB" id="A0A2S9QIN4"/>
<dbReference type="Pfam" id="PF01497">
    <property type="entry name" value="Peripla_BP_2"/>
    <property type="match status" value="1"/>
</dbReference>
<dbReference type="PROSITE" id="PS50983">
    <property type="entry name" value="FE_B12_PBP"/>
    <property type="match status" value="1"/>
</dbReference>
<dbReference type="EMBL" id="PUEJ01000001">
    <property type="protein sequence ID" value="PRH89195.1"/>
    <property type="molecule type" value="Genomic_DNA"/>
</dbReference>
<evidence type="ECO:0000313" key="7">
    <source>
        <dbReference type="EMBL" id="PRH89195.1"/>
    </source>
</evidence>
<keyword evidence="4" id="KW-0408">Iron</keyword>
<evidence type="ECO:0000256" key="4">
    <source>
        <dbReference type="ARBA" id="ARBA00022496"/>
    </source>
</evidence>
<evidence type="ECO:0000259" key="6">
    <source>
        <dbReference type="PROSITE" id="PS50983"/>
    </source>
</evidence>